<protein>
    <submittedName>
        <fullName evidence="2">DUF3289 family protein</fullName>
    </submittedName>
</protein>
<organism evidence="2 3">
    <name type="scientific">Candidatus Egerieisoma faecipullorum</name>
    <dbReference type="NCBI Taxonomy" id="2840963"/>
    <lineage>
        <taxon>Bacteria</taxon>
        <taxon>Bacillati</taxon>
        <taxon>Bacillota</taxon>
        <taxon>Clostridia</taxon>
        <taxon>Eubacteriales</taxon>
        <taxon>Clostridiaceae</taxon>
        <taxon>Clostridiaceae incertae sedis</taxon>
        <taxon>Candidatus Egerieisoma</taxon>
    </lineage>
</organism>
<evidence type="ECO:0000313" key="2">
    <source>
        <dbReference type="EMBL" id="HIU29552.1"/>
    </source>
</evidence>
<name>A0A9D1I812_9CLOT</name>
<dbReference type="InterPro" id="IPR008964">
    <property type="entry name" value="Invasin/intimin_cell_adhesion"/>
</dbReference>
<evidence type="ECO:0000259" key="1">
    <source>
        <dbReference type="SMART" id="SM00635"/>
    </source>
</evidence>
<feature type="domain" description="BIG2" evidence="1">
    <location>
        <begin position="3"/>
        <end position="82"/>
    </location>
</feature>
<reference evidence="2" key="2">
    <citation type="journal article" date="2021" name="PeerJ">
        <title>Extensive microbial diversity within the chicken gut microbiome revealed by metagenomics and culture.</title>
        <authorList>
            <person name="Gilroy R."/>
            <person name="Ravi A."/>
            <person name="Getino M."/>
            <person name="Pursley I."/>
            <person name="Horton D.L."/>
            <person name="Alikhan N.F."/>
            <person name="Baker D."/>
            <person name="Gharbi K."/>
            <person name="Hall N."/>
            <person name="Watson M."/>
            <person name="Adriaenssens E.M."/>
            <person name="Foster-Nyarko E."/>
            <person name="Jarju S."/>
            <person name="Secka A."/>
            <person name="Antonio M."/>
            <person name="Oren A."/>
            <person name="Chaudhuri R.R."/>
            <person name="La Ragione R."/>
            <person name="Hildebrand F."/>
            <person name="Pallen M.J."/>
        </authorList>
    </citation>
    <scope>NUCLEOTIDE SEQUENCE</scope>
    <source>
        <strain evidence="2">CHK195-4489</strain>
    </source>
</reference>
<evidence type="ECO:0000313" key="3">
    <source>
        <dbReference type="Proteomes" id="UP000824089"/>
    </source>
</evidence>
<reference evidence="2" key="1">
    <citation type="submission" date="2020-10" db="EMBL/GenBank/DDBJ databases">
        <authorList>
            <person name="Gilroy R."/>
        </authorList>
    </citation>
    <scope>NUCLEOTIDE SEQUENCE</scope>
    <source>
        <strain evidence="2">CHK195-4489</strain>
    </source>
</reference>
<accession>A0A9D1I812</accession>
<dbReference type="AlphaFoldDB" id="A0A9D1I812"/>
<dbReference type="InterPro" id="IPR017483">
    <property type="entry name" value="CHP03034"/>
</dbReference>
<dbReference type="Pfam" id="PF02368">
    <property type="entry name" value="Big_2"/>
    <property type="match status" value="2"/>
</dbReference>
<feature type="domain" description="BIG2" evidence="1">
    <location>
        <begin position="91"/>
        <end position="169"/>
    </location>
</feature>
<gene>
    <name evidence="2" type="ORF">IAD50_04550</name>
</gene>
<dbReference type="Proteomes" id="UP000824089">
    <property type="component" value="Unassembled WGS sequence"/>
</dbReference>
<dbReference type="EMBL" id="DVMM01000091">
    <property type="protein sequence ID" value="HIU29552.1"/>
    <property type="molecule type" value="Genomic_DNA"/>
</dbReference>
<dbReference type="SMART" id="SM00635">
    <property type="entry name" value="BID_2"/>
    <property type="match status" value="2"/>
</dbReference>
<proteinExistence type="predicted"/>
<dbReference type="SUPFAM" id="SSF49373">
    <property type="entry name" value="Invasin/intimin cell-adhesion fragments"/>
    <property type="match status" value="2"/>
</dbReference>
<comment type="caution">
    <text evidence="2">The sequence shown here is derived from an EMBL/GenBank/DDBJ whole genome shotgun (WGS) entry which is preliminary data.</text>
</comment>
<sequence length="422" mass="47125">MICINSVNVYPNSATITKGQWYYDAWAGISSNCPECAEVRWYSSNTSIASVNETTGYIYGVNTGTTRVYAQATDGSGISDYITVTVIAPIPVTGVAVCPAHKTMDVGEMDYLCETVYPSNATNQTVIWCSSNESVATVGTYTGFVRAKKAGTVTITATTVDGGYQDCMTIYVRKNKIYQTKNTYRYNCDGCLPEDLEYDDISENDLKAMDWINWSDFVFTTPATFRSLWEDMATTLFSTEPLQTVVLDMIEHFMSGDGSNYSNSTLTEKVLEHESTQNYITAVKNCIAQLLCQYNGDIRVLTYTAGNRDNNPLVKLMQTNKIYQPVYNTVSDKINGLTICIDGLWGNQIEVKEYNKTGNSYSGTLVFTLYDHFGLDAADVEKYGFLAGFKSWYILQHNEEYNGEYKPFVTVINFEVPFSGTI</sequence>
<dbReference type="Pfam" id="PF11692">
    <property type="entry name" value="DUF3289"/>
    <property type="match status" value="1"/>
</dbReference>
<dbReference type="InterPro" id="IPR003343">
    <property type="entry name" value="Big_2"/>
</dbReference>
<dbReference type="Gene3D" id="2.60.40.1080">
    <property type="match status" value="2"/>
</dbReference>